<comment type="caution">
    <text evidence="4">The sequence shown here is derived from an EMBL/GenBank/DDBJ whole genome shotgun (WGS) entry which is preliminary data.</text>
</comment>
<evidence type="ECO:0000256" key="3">
    <source>
        <dbReference type="ARBA" id="ARBA00023065"/>
    </source>
</evidence>
<dbReference type="AlphaFoldDB" id="A0AAW7XI75"/>
<dbReference type="RefSeq" id="WP_075170924.1">
    <property type="nucleotide sequence ID" value="NZ_JAUOPG010000005.1"/>
</dbReference>
<name>A0AAW7XI75_9GAMM</name>
<keyword evidence="2" id="KW-0813">Transport</keyword>
<sequence length="201" mass="22887">MSRLSLNKSTLNREVGQLVVYQRVVPALDMKRKQLMAARSKARNALATVAQEQSVLEASVIKNFPALDQSTLALGEVVQITELVYGEDNIVGLVLPRLDKVVIEHVDMCRPATPIWSDLLIEVLEQSCRLWLDYQVLRERLQRLDAAVLKATQRLNLFEKVLIPRAQKNIRRIRIALADNERAAVVRAKIAKQKRRQFVSL</sequence>
<evidence type="ECO:0000313" key="5">
    <source>
        <dbReference type="Proteomes" id="UP001169862"/>
    </source>
</evidence>
<dbReference type="GO" id="GO:0046961">
    <property type="term" value="F:proton-transporting ATPase activity, rotational mechanism"/>
    <property type="evidence" value="ECO:0007669"/>
    <property type="project" value="InterPro"/>
</dbReference>
<dbReference type="Gene3D" id="1.10.287.3240">
    <property type="match status" value="1"/>
</dbReference>
<dbReference type="EMBL" id="JAUOPG010000005">
    <property type="protein sequence ID" value="MDO6453835.1"/>
    <property type="molecule type" value="Genomic_DNA"/>
</dbReference>
<comment type="similarity">
    <text evidence="1">Belongs to the V-ATPase D subunit family.</text>
</comment>
<organism evidence="4 5">
    <name type="scientific">Neptunomonas phycophila</name>
    <dbReference type="NCBI Taxonomy" id="1572645"/>
    <lineage>
        <taxon>Bacteria</taxon>
        <taxon>Pseudomonadati</taxon>
        <taxon>Pseudomonadota</taxon>
        <taxon>Gammaproteobacteria</taxon>
        <taxon>Oceanospirillales</taxon>
        <taxon>Oceanospirillaceae</taxon>
        <taxon>Neptunomonas</taxon>
    </lineage>
</organism>
<dbReference type="InterPro" id="IPR002699">
    <property type="entry name" value="V_ATPase_D"/>
</dbReference>
<gene>
    <name evidence="4" type="ORF">Q4490_09675</name>
</gene>
<dbReference type="Proteomes" id="UP001169862">
    <property type="component" value="Unassembled WGS sequence"/>
</dbReference>
<evidence type="ECO:0000313" key="4">
    <source>
        <dbReference type="EMBL" id="MDO6453835.1"/>
    </source>
</evidence>
<accession>A0AAW7XI75</accession>
<dbReference type="Pfam" id="PF01813">
    <property type="entry name" value="ATP-synt_D"/>
    <property type="match status" value="1"/>
</dbReference>
<evidence type="ECO:0000256" key="1">
    <source>
        <dbReference type="ARBA" id="ARBA00005850"/>
    </source>
</evidence>
<keyword evidence="3" id="KW-0406">Ion transport</keyword>
<reference evidence="4" key="1">
    <citation type="submission" date="2023-07" db="EMBL/GenBank/DDBJ databases">
        <title>Genome content predicts the carbon catabolic preferences of heterotrophic bacteria.</title>
        <authorList>
            <person name="Gralka M."/>
        </authorList>
    </citation>
    <scope>NUCLEOTIDE SEQUENCE</scope>
    <source>
        <strain evidence="4">I2M16</strain>
    </source>
</reference>
<protein>
    <submittedName>
        <fullName evidence="4">V-type ATP synthase subunit D</fullName>
    </submittedName>
</protein>
<evidence type="ECO:0000256" key="2">
    <source>
        <dbReference type="ARBA" id="ARBA00022448"/>
    </source>
</evidence>
<proteinExistence type="inferred from homology"/>